<keyword evidence="5 7" id="KW-0505">Motor protein</keyword>
<dbReference type="GO" id="GO:0005524">
    <property type="term" value="F:ATP binding"/>
    <property type="evidence" value="ECO:0007669"/>
    <property type="project" value="UniProtKB-UniRule"/>
</dbReference>
<evidence type="ECO:0000256" key="8">
    <source>
        <dbReference type="RuleBase" id="RU000394"/>
    </source>
</evidence>
<dbReference type="InterPro" id="IPR027417">
    <property type="entry name" value="P-loop_NTPase"/>
</dbReference>
<dbReference type="GO" id="GO:0005874">
    <property type="term" value="C:microtubule"/>
    <property type="evidence" value="ECO:0007669"/>
    <property type="project" value="UniProtKB-KW"/>
</dbReference>
<dbReference type="PRINTS" id="PR00380">
    <property type="entry name" value="KINESINHEAVY"/>
</dbReference>
<evidence type="ECO:0000256" key="3">
    <source>
        <dbReference type="ARBA" id="ARBA00022840"/>
    </source>
</evidence>
<keyword evidence="2 7" id="KW-0547">Nucleotide-binding</keyword>
<feature type="compositionally biased region" description="Low complexity" evidence="9">
    <location>
        <begin position="677"/>
        <end position="687"/>
    </location>
</feature>
<evidence type="ECO:0000256" key="6">
    <source>
        <dbReference type="ARBA" id="ARBA00060769"/>
    </source>
</evidence>
<dbReference type="InterPro" id="IPR027640">
    <property type="entry name" value="Kinesin-like_fam"/>
</dbReference>
<evidence type="ECO:0000256" key="7">
    <source>
        <dbReference type="PROSITE-ProRule" id="PRU00283"/>
    </source>
</evidence>
<dbReference type="STRING" id="88036.D8QQH7"/>
<dbReference type="PANTHER" id="PTHR47968">
    <property type="entry name" value="CENTROMERE PROTEIN E"/>
    <property type="match status" value="1"/>
</dbReference>
<dbReference type="Pfam" id="PF00225">
    <property type="entry name" value="Kinesin"/>
    <property type="match status" value="1"/>
</dbReference>
<dbReference type="SUPFAM" id="SSF52540">
    <property type="entry name" value="P-loop containing nucleoside triphosphate hydrolases"/>
    <property type="match status" value="1"/>
</dbReference>
<dbReference type="AlphaFoldDB" id="D8QQH7"/>
<keyword evidence="4" id="KW-0175">Coiled coil</keyword>
<feature type="compositionally biased region" description="Polar residues" evidence="9">
    <location>
        <begin position="48"/>
        <end position="62"/>
    </location>
</feature>
<dbReference type="InterPro" id="IPR001752">
    <property type="entry name" value="Kinesin_motor_dom"/>
</dbReference>
<protein>
    <recommendedName>
        <fullName evidence="8">Kinesin-like protein</fullName>
    </recommendedName>
</protein>
<dbReference type="KEGG" id="smo:SELMODRAFT_402396"/>
<dbReference type="PANTHER" id="PTHR47968:SF13">
    <property type="entry name" value="KINESIN-LIKE PROTEIN KIF19 ISOFORM X1"/>
    <property type="match status" value="1"/>
</dbReference>
<evidence type="ECO:0000313" key="12">
    <source>
        <dbReference type="Proteomes" id="UP000001514"/>
    </source>
</evidence>
<dbReference type="HOGENOM" id="CLU_009927_0_0_1"/>
<keyword evidence="1 8" id="KW-0493">Microtubule</keyword>
<dbReference type="Proteomes" id="UP000001514">
    <property type="component" value="Unassembled WGS sequence"/>
</dbReference>
<dbReference type="GO" id="GO:0008017">
    <property type="term" value="F:microtubule binding"/>
    <property type="evidence" value="ECO:0007669"/>
    <property type="project" value="InterPro"/>
</dbReference>
<name>D8QQH7_SELML</name>
<feature type="region of interest" description="Disordered" evidence="9">
    <location>
        <begin position="613"/>
        <end position="748"/>
    </location>
</feature>
<dbReference type="PROSITE" id="PS00411">
    <property type="entry name" value="KINESIN_MOTOR_1"/>
    <property type="match status" value="1"/>
</dbReference>
<evidence type="ECO:0000256" key="1">
    <source>
        <dbReference type="ARBA" id="ARBA00022701"/>
    </source>
</evidence>
<dbReference type="InterPro" id="IPR019821">
    <property type="entry name" value="Kinesin_motor_CS"/>
</dbReference>
<accession>D8QQH7</accession>
<dbReference type="EMBL" id="GL377565">
    <property type="protein sequence ID" value="EFJ38461.1"/>
    <property type="molecule type" value="Genomic_DNA"/>
</dbReference>
<dbReference type="GO" id="GO:0003777">
    <property type="term" value="F:microtubule motor activity"/>
    <property type="evidence" value="ECO:0007669"/>
    <property type="project" value="InterPro"/>
</dbReference>
<feature type="compositionally biased region" description="Polar residues" evidence="9">
    <location>
        <begin position="725"/>
        <end position="734"/>
    </location>
</feature>
<evidence type="ECO:0000256" key="4">
    <source>
        <dbReference type="ARBA" id="ARBA00023054"/>
    </source>
</evidence>
<evidence type="ECO:0000256" key="5">
    <source>
        <dbReference type="ARBA" id="ARBA00023175"/>
    </source>
</evidence>
<keyword evidence="12" id="KW-1185">Reference proteome</keyword>
<keyword evidence="3 7" id="KW-0067">ATP-binding</keyword>
<feature type="compositionally biased region" description="Basic and acidic residues" evidence="9">
    <location>
        <begin position="613"/>
        <end position="622"/>
    </location>
</feature>
<evidence type="ECO:0000256" key="2">
    <source>
        <dbReference type="ARBA" id="ARBA00022741"/>
    </source>
</evidence>
<dbReference type="Gene3D" id="3.40.850.10">
    <property type="entry name" value="Kinesin motor domain"/>
    <property type="match status" value="1"/>
</dbReference>
<feature type="binding site" evidence="7">
    <location>
        <begin position="287"/>
        <end position="294"/>
    </location>
    <ligand>
        <name>ATP</name>
        <dbReference type="ChEBI" id="CHEBI:30616"/>
    </ligand>
</feature>
<organism evidence="12">
    <name type="scientific">Selaginella moellendorffii</name>
    <name type="common">Spikemoss</name>
    <dbReference type="NCBI Taxonomy" id="88036"/>
    <lineage>
        <taxon>Eukaryota</taxon>
        <taxon>Viridiplantae</taxon>
        <taxon>Streptophyta</taxon>
        <taxon>Embryophyta</taxon>
        <taxon>Tracheophyta</taxon>
        <taxon>Lycopodiopsida</taxon>
        <taxon>Selaginellales</taxon>
        <taxon>Selaginellaceae</taxon>
        <taxon>Selaginella</taxon>
    </lineage>
</organism>
<dbReference type="InParanoid" id="D8QQH7"/>
<dbReference type="FunCoup" id="D8QQH7">
    <property type="interactions" value="366"/>
</dbReference>
<dbReference type="PROSITE" id="PS50067">
    <property type="entry name" value="KINESIN_MOTOR_2"/>
    <property type="match status" value="1"/>
</dbReference>
<comment type="similarity">
    <text evidence="6">Belongs to the TRAFAC class myosin-kinesin ATPase superfamily. Kinesin family. KIN-8 subfamily.</text>
</comment>
<dbReference type="Gramene" id="EFJ38461">
    <property type="protein sequence ID" value="EFJ38461"/>
    <property type="gene ID" value="SELMODRAFT_402396"/>
</dbReference>
<dbReference type="GO" id="GO:0007018">
    <property type="term" value="P:microtubule-based movement"/>
    <property type="evidence" value="ECO:0007669"/>
    <property type="project" value="InterPro"/>
</dbReference>
<gene>
    <name evidence="11" type="ORF">SELMODRAFT_402396</name>
</gene>
<feature type="compositionally biased region" description="Polar residues" evidence="9">
    <location>
        <begin position="156"/>
        <end position="171"/>
    </location>
</feature>
<feature type="region of interest" description="Disordered" evidence="9">
    <location>
        <begin position="152"/>
        <end position="180"/>
    </location>
</feature>
<sequence length="748" mass="82866">MPVTRSQSALGKTPLGCKLSNAAGFVEEKQRNLAPQSVLKENAEPPQENFQNSSQQQPLKTSHASVSLFTPRVMTRSSSRQAQAQVVPMDIEDDSDEISKMLLRCSSKGRIQHESFLACPPPVSSTVVYSTPPPSCGNRNINDRPVLTGIEFGCKKTSSPQGQGESTTPRSGSRRRDLRSHFLRGKCDDPEEVGRIMVYVRLRPLSKKEKDAGARSSVRVADKKDIFLTEMQLETDYLRLKRVRGRHFVFDAVFHENTGQQEVYDTSTADLVEAVLQGKNASVFCYGATGAGKTYTMLGTVSQPGVMVLALKDLFSKLKDRSKDGDYLVSLSYLEVYNETVVDLLSPGRPLIIREDNKGITTAGLTHYQAFSAEEVMLLLQRGNQHRTTEPTRINETSSRSHAILQVTAEYKVRMETSTITRIGKLSLIDLAGSERALATDQRSLRSIEGANINKSLLALSRCIKALVEGDKHVPFRNSKLTQLLKDSLGGACQTAMIANITPSHVSFGETQNTLHWADKAKEIRTKVTAKEELEIPESQEEQTKLLLEMQKQNQQLRLQLASLQQKELKKAIEMMEKEALRVQRQHRKKEGEMSNSIAALTMQVKQKDDMIKKLSQQKDGRVVATTPRGKAMQSETPRGLATNLPPSGRPAPLTSEQKMKPARKSKLSFATPGVPEPAAAPESPSATKSRFFSPAKAEVTSKKRSFWDLGGSNSPSLADRIRCTRSNSTTPSLLLQPGFTRRRKSDE</sequence>
<dbReference type="eggNOG" id="KOG0242">
    <property type="taxonomic scope" value="Eukaryota"/>
</dbReference>
<proteinExistence type="inferred from homology"/>
<dbReference type="InterPro" id="IPR036961">
    <property type="entry name" value="Kinesin_motor_dom_sf"/>
</dbReference>
<dbReference type="FunFam" id="3.40.850.10:FF:000054">
    <property type="entry name" value="Kinesin-like protein"/>
    <property type="match status" value="1"/>
</dbReference>
<feature type="region of interest" description="Disordered" evidence="9">
    <location>
        <begin position="33"/>
        <end position="62"/>
    </location>
</feature>
<reference evidence="11 12" key="1">
    <citation type="journal article" date="2011" name="Science">
        <title>The Selaginella genome identifies genetic changes associated with the evolution of vascular plants.</title>
        <authorList>
            <person name="Banks J.A."/>
            <person name="Nishiyama T."/>
            <person name="Hasebe M."/>
            <person name="Bowman J.L."/>
            <person name="Gribskov M."/>
            <person name="dePamphilis C."/>
            <person name="Albert V.A."/>
            <person name="Aono N."/>
            <person name="Aoyama T."/>
            <person name="Ambrose B.A."/>
            <person name="Ashton N.W."/>
            <person name="Axtell M.J."/>
            <person name="Barker E."/>
            <person name="Barker M.S."/>
            <person name="Bennetzen J.L."/>
            <person name="Bonawitz N.D."/>
            <person name="Chapple C."/>
            <person name="Cheng C."/>
            <person name="Correa L.G."/>
            <person name="Dacre M."/>
            <person name="DeBarry J."/>
            <person name="Dreyer I."/>
            <person name="Elias M."/>
            <person name="Engstrom E.M."/>
            <person name="Estelle M."/>
            <person name="Feng L."/>
            <person name="Finet C."/>
            <person name="Floyd S.K."/>
            <person name="Frommer W.B."/>
            <person name="Fujita T."/>
            <person name="Gramzow L."/>
            <person name="Gutensohn M."/>
            <person name="Harholt J."/>
            <person name="Hattori M."/>
            <person name="Heyl A."/>
            <person name="Hirai T."/>
            <person name="Hiwatashi Y."/>
            <person name="Ishikawa M."/>
            <person name="Iwata M."/>
            <person name="Karol K.G."/>
            <person name="Koehler B."/>
            <person name="Kolukisaoglu U."/>
            <person name="Kubo M."/>
            <person name="Kurata T."/>
            <person name="Lalonde S."/>
            <person name="Li K."/>
            <person name="Li Y."/>
            <person name="Litt A."/>
            <person name="Lyons E."/>
            <person name="Manning G."/>
            <person name="Maruyama T."/>
            <person name="Michael T.P."/>
            <person name="Mikami K."/>
            <person name="Miyazaki S."/>
            <person name="Morinaga S."/>
            <person name="Murata T."/>
            <person name="Mueller-Roeber B."/>
            <person name="Nelson D.R."/>
            <person name="Obara M."/>
            <person name="Oguri Y."/>
            <person name="Olmstead R.G."/>
            <person name="Onodera N."/>
            <person name="Petersen B.L."/>
            <person name="Pils B."/>
            <person name="Prigge M."/>
            <person name="Rensing S.A."/>
            <person name="Riano-Pachon D.M."/>
            <person name="Roberts A.W."/>
            <person name="Sato Y."/>
            <person name="Scheller H.V."/>
            <person name="Schulz B."/>
            <person name="Schulz C."/>
            <person name="Shakirov E.V."/>
            <person name="Shibagaki N."/>
            <person name="Shinohara N."/>
            <person name="Shippen D.E."/>
            <person name="Soerensen I."/>
            <person name="Sotooka R."/>
            <person name="Sugimoto N."/>
            <person name="Sugita M."/>
            <person name="Sumikawa N."/>
            <person name="Tanurdzic M."/>
            <person name="Theissen G."/>
            <person name="Ulvskov P."/>
            <person name="Wakazuki S."/>
            <person name="Weng J.K."/>
            <person name="Willats W.W."/>
            <person name="Wipf D."/>
            <person name="Wolf P.G."/>
            <person name="Yang L."/>
            <person name="Zimmer A.D."/>
            <person name="Zhu Q."/>
            <person name="Mitros T."/>
            <person name="Hellsten U."/>
            <person name="Loque D."/>
            <person name="Otillar R."/>
            <person name="Salamov A."/>
            <person name="Schmutz J."/>
            <person name="Shapiro H."/>
            <person name="Lindquist E."/>
            <person name="Lucas S."/>
            <person name="Rokhsar D."/>
            <person name="Grigoriev I.V."/>
        </authorList>
    </citation>
    <scope>NUCLEOTIDE SEQUENCE [LARGE SCALE GENOMIC DNA]</scope>
</reference>
<dbReference type="OMA" id="GRIQHES"/>
<evidence type="ECO:0000259" key="10">
    <source>
        <dbReference type="PROSITE" id="PS50067"/>
    </source>
</evidence>
<evidence type="ECO:0000313" key="11">
    <source>
        <dbReference type="EMBL" id="EFJ38461.1"/>
    </source>
</evidence>
<dbReference type="SMART" id="SM00129">
    <property type="entry name" value="KISc"/>
    <property type="match status" value="1"/>
</dbReference>
<feature type="domain" description="Kinesin motor" evidence="10">
    <location>
        <begin position="195"/>
        <end position="524"/>
    </location>
</feature>
<evidence type="ECO:0000256" key="9">
    <source>
        <dbReference type="SAM" id="MobiDB-lite"/>
    </source>
</evidence>